<keyword evidence="3 5" id="KW-0238">DNA-binding</keyword>
<reference evidence="8" key="1">
    <citation type="submission" date="2022-09" db="EMBL/GenBank/DDBJ databases">
        <title>Rhodovastum sp. nov. RN2-1 isolated from soil in Seongnam, South Korea.</title>
        <authorList>
            <person name="Le N.T."/>
        </authorList>
    </citation>
    <scope>NUCLEOTIDE SEQUENCE</scope>
    <source>
        <strain evidence="8">RN2-1</strain>
    </source>
</reference>
<accession>A0AA41YNP2</accession>
<dbReference type="Gene3D" id="1.10.10.10">
    <property type="entry name" value="Winged helix-like DNA-binding domain superfamily/Winged helix DNA-binding domain"/>
    <property type="match status" value="1"/>
</dbReference>
<evidence type="ECO:0000259" key="7">
    <source>
        <dbReference type="PROSITE" id="PS51755"/>
    </source>
</evidence>
<evidence type="ECO:0000256" key="2">
    <source>
        <dbReference type="ARBA" id="ARBA00023012"/>
    </source>
</evidence>
<proteinExistence type="predicted"/>
<keyword evidence="9" id="KW-1185">Reference proteome</keyword>
<dbReference type="PANTHER" id="PTHR48111">
    <property type="entry name" value="REGULATOR OF RPOS"/>
    <property type="match status" value="1"/>
</dbReference>
<dbReference type="GO" id="GO:0006355">
    <property type="term" value="P:regulation of DNA-templated transcription"/>
    <property type="evidence" value="ECO:0007669"/>
    <property type="project" value="InterPro"/>
</dbReference>
<dbReference type="AlphaFoldDB" id="A0AA41YNP2"/>
<dbReference type="Proteomes" id="UP001165679">
    <property type="component" value="Unassembled WGS sequence"/>
</dbReference>
<dbReference type="RefSeq" id="WP_264712461.1">
    <property type="nucleotide sequence ID" value="NZ_JAPDNT010000002.1"/>
</dbReference>
<evidence type="ECO:0000259" key="6">
    <source>
        <dbReference type="PROSITE" id="PS50110"/>
    </source>
</evidence>
<dbReference type="SUPFAM" id="SSF46894">
    <property type="entry name" value="C-terminal effector domain of the bipartite response regulators"/>
    <property type="match status" value="1"/>
</dbReference>
<evidence type="ECO:0000256" key="1">
    <source>
        <dbReference type="ARBA" id="ARBA00022553"/>
    </source>
</evidence>
<comment type="caution">
    <text evidence="4">Lacks conserved residue(s) required for the propagation of feature annotation.</text>
</comment>
<reference evidence="8" key="2">
    <citation type="submission" date="2022-10" db="EMBL/GenBank/DDBJ databases">
        <authorList>
            <person name="Trinh H.N."/>
        </authorList>
    </citation>
    <scope>NUCLEOTIDE SEQUENCE</scope>
    <source>
        <strain evidence="8">RN2-1</strain>
    </source>
</reference>
<keyword evidence="1" id="KW-0597">Phosphoprotein</keyword>
<dbReference type="Pfam" id="PF00072">
    <property type="entry name" value="Response_reg"/>
    <property type="match status" value="1"/>
</dbReference>
<protein>
    <submittedName>
        <fullName evidence="8">Response regulator transcription factor</fullName>
    </submittedName>
</protein>
<dbReference type="InterPro" id="IPR001789">
    <property type="entry name" value="Sig_transdc_resp-reg_receiver"/>
</dbReference>
<gene>
    <name evidence="8" type="ORF">OL599_04570</name>
</gene>
<evidence type="ECO:0000313" key="8">
    <source>
        <dbReference type="EMBL" id="MCW3473843.1"/>
    </source>
</evidence>
<dbReference type="GO" id="GO:0000156">
    <property type="term" value="F:phosphorelay response regulator activity"/>
    <property type="evidence" value="ECO:0007669"/>
    <property type="project" value="TreeGrafter"/>
</dbReference>
<feature type="domain" description="Response regulatory" evidence="6">
    <location>
        <begin position="6"/>
        <end position="123"/>
    </location>
</feature>
<feature type="DNA-binding region" description="OmpR/PhoB-type" evidence="5">
    <location>
        <begin position="131"/>
        <end position="234"/>
    </location>
</feature>
<evidence type="ECO:0000256" key="5">
    <source>
        <dbReference type="PROSITE-ProRule" id="PRU01091"/>
    </source>
</evidence>
<comment type="caution">
    <text evidence="8">The sequence shown here is derived from an EMBL/GenBank/DDBJ whole genome shotgun (WGS) entry which is preliminary data.</text>
</comment>
<sequence>MTEPKNILVVEDDRSFRNALATELESDGTFTSVEIGSGVDVLARVMARNARFDAIILGETSLGDDACATCLRLRRSGVQLPIVMIRSTPDEDSVVHSLDSGANDCIVKPVHFGELKARLRAQIRDYEMSDNAVLGIGPYHFRPSARSLYHPVQDQQIHLTVKEAALLRQLHQAGGEPVGRQALLQRVWGRNTSALSHTAETHISRLRRKIEPFLSIEHVSLMDDACAYRLRQNH</sequence>
<evidence type="ECO:0000256" key="3">
    <source>
        <dbReference type="ARBA" id="ARBA00023125"/>
    </source>
</evidence>
<dbReference type="GO" id="GO:0000976">
    <property type="term" value="F:transcription cis-regulatory region binding"/>
    <property type="evidence" value="ECO:0007669"/>
    <property type="project" value="TreeGrafter"/>
</dbReference>
<name>A0AA41YNP2_9PROT</name>
<dbReference type="Pfam" id="PF00486">
    <property type="entry name" value="Trans_reg_C"/>
    <property type="match status" value="1"/>
</dbReference>
<dbReference type="PROSITE" id="PS51755">
    <property type="entry name" value="OMPR_PHOB"/>
    <property type="match status" value="1"/>
</dbReference>
<feature type="domain" description="OmpR/PhoB-type" evidence="7">
    <location>
        <begin position="131"/>
        <end position="234"/>
    </location>
</feature>
<dbReference type="InterPro" id="IPR036388">
    <property type="entry name" value="WH-like_DNA-bd_sf"/>
</dbReference>
<dbReference type="SUPFAM" id="SSF52172">
    <property type="entry name" value="CheY-like"/>
    <property type="match status" value="1"/>
</dbReference>
<dbReference type="InterPro" id="IPR016032">
    <property type="entry name" value="Sig_transdc_resp-reg_C-effctor"/>
</dbReference>
<evidence type="ECO:0000256" key="4">
    <source>
        <dbReference type="PROSITE-ProRule" id="PRU00169"/>
    </source>
</evidence>
<organism evidence="8 9">
    <name type="scientific">Limobrevibacterium gyesilva</name>
    <dbReference type="NCBI Taxonomy" id="2991712"/>
    <lineage>
        <taxon>Bacteria</taxon>
        <taxon>Pseudomonadati</taxon>
        <taxon>Pseudomonadota</taxon>
        <taxon>Alphaproteobacteria</taxon>
        <taxon>Acetobacterales</taxon>
        <taxon>Acetobacteraceae</taxon>
        <taxon>Limobrevibacterium</taxon>
    </lineage>
</organism>
<dbReference type="Gene3D" id="3.40.50.2300">
    <property type="match status" value="1"/>
</dbReference>
<evidence type="ECO:0000313" key="9">
    <source>
        <dbReference type="Proteomes" id="UP001165679"/>
    </source>
</evidence>
<dbReference type="InterPro" id="IPR011006">
    <property type="entry name" value="CheY-like_superfamily"/>
</dbReference>
<dbReference type="InterPro" id="IPR001867">
    <property type="entry name" value="OmpR/PhoB-type_DNA-bd"/>
</dbReference>
<dbReference type="GO" id="GO:0005829">
    <property type="term" value="C:cytosol"/>
    <property type="evidence" value="ECO:0007669"/>
    <property type="project" value="TreeGrafter"/>
</dbReference>
<keyword evidence="2" id="KW-0902">Two-component regulatory system</keyword>
<dbReference type="EMBL" id="JAPDNT010000002">
    <property type="protein sequence ID" value="MCW3473843.1"/>
    <property type="molecule type" value="Genomic_DNA"/>
</dbReference>
<dbReference type="CDD" id="cd00383">
    <property type="entry name" value="trans_reg_C"/>
    <property type="match status" value="1"/>
</dbReference>
<dbReference type="PANTHER" id="PTHR48111:SF40">
    <property type="entry name" value="PHOSPHATE REGULON TRANSCRIPTIONAL REGULATORY PROTEIN PHOB"/>
    <property type="match status" value="1"/>
</dbReference>
<dbReference type="PROSITE" id="PS50110">
    <property type="entry name" value="RESPONSE_REGULATORY"/>
    <property type="match status" value="1"/>
</dbReference>
<dbReference type="InterPro" id="IPR039420">
    <property type="entry name" value="WalR-like"/>
</dbReference>
<dbReference type="SMART" id="SM00448">
    <property type="entry name" value="REC"/>
    <property type="match status" value="1"/>
</dbReference>
<dbReference type="SMART" id="SM00862">
    <property type="entry name" value="Trans_reg_C"/>
    <property type="match status" value="1"/>
</dbReference>
<dbReference type="GO" id="GO:0032993">
    <property type="term" value="C:protein-DNA complex"/>
    <property type="evidence" value="ECO:0007669"/>
    <property type="project" value="TreeGrafter"/>
</dbReference>